<proteinExistence type="predicted"/>
<protein>
    <submittedName>
        <fullName evidence="2">Uncharacterized protein</fullName>
    </submittedName>
</protein>
<keyword evidence="3" id="KW-1185">Reference proteome</keyword>
<dbReference type="OrthoDB" id="10267139at2759"/>
<reference evidence="2 3" key="1">
    <citation type="submission" date="2018-06" db="EMBL/GenBank/DDBJ databases">
        <title>Complete Genomes of Monosporascus.</title>
        <authorList>
            <person name="Robinson A.J."/>
            <person name="Natvig D.O."/>
        </authorList>
    </citation>
    <scope>NUCLEOTIDE SEQUENCE [LARGE SCALE GENOMIC DNA]</scope>
    <source>
        <strain evidence="2 3">CBS 110550</strain>
    </source>
</reference>
<evidence type="ECO:0000256" key="1">
    <source>
        <dbReference type="SAM" id="MobiDB-lite"/>
    </source>
</evidence>
<gene>
    <name evidence="2" type="ORF">DL764_000859</name>
</gene>
<organism evidence="2 3">
    <name type="scientific">Monosporascus ibericus</name>
    <dbReference type="NCBI Taxonomy" id="155417"/>
    <lineage>
        <taxon>Eukaryota</taxon>
        <taxon>Fungi</taxon>
        <taxon>Dikarya</taxon>
        <taxon>Ascomycota</taxon>
        <taxon>Pezizomycotina</taxon>
        <taxon>Sordariomycetes</taxon>
        <taxon>Xylariomycetidae</taxon>
        <taxon>Xylariales</taxon>
        <taxon>Xylariales incertae sedis</taxon>
        <taxon>Monosporascus</taxon>
    </lineage>
</organism>
<comment type="caution">
    <text evidence="2">The sequence shown here is derived from an EMBL/GenBank/DDBJ whole genome shotgun (WGS) entry which is preliminary data.</text>
</comment>
<accession>A0A4V1XCL3</accession>
<name>A0A4V1XCL3_9PEZI</name>
<dbReference type="AlphaFoldDB" id="A0A4V1XCL3"/>
<dbReference type="Proteomes" id="UP000293360">
    <property type="component" value="Unassembled WGS sequence"/>
</dbReference>
<dbReference type="EMBL" id="QJNU01000022">
    <property type="protein sequence ID" value="RYP10149.1"/>
    <property type="molecule type" value="Genomic_DNA"/>
</dbReference>
<dbReference type="Gene3D" id="3.40.50.10680">
    <property type="entry name" value="CofD-like domains"/>
    <property type="match status" value="1"/>
</dbReference>
<sequence length="264" mass="28453">MGNSCLAPKSSPGALHAERSGLHSRVPSWVFAQAVYRSLDVDDRKTRASIAREAAKAMETVIRVAEDEEFEHSLSKDSDKNRGNDLPLRIRRVWYINPYGHEVRLIPNPKVLAGICSAGAVVYSVKSLYMSLMLRGGGAALAGDQQLPYLPGAPQPPSSGFYSNAAVDSVPSIPRALAPKARATIPRTPGRTATITTELPPPQRKGEVGGSRRGGQRERCVGSVSDLIPIQESRLAMPLYTVRLVLGPSVAPVFGGFLTDRCRI</sequence>
<evidence type="ECO:0000313" key="2">
    <source>
        <dbReference type="EMBL" id="RYP10149.1"/>
    </source>
</evidence>
<evidence type="ECO:0000313" key="3">
    <source>
        <dbReference type="Proteomes" id="UP000293360"/>
    </source>
</evidence>
<feature type="region of interest" description="Disordered" evidence="1">
    <location>
        <begin position="191"/>
        <end position="219"/>
    </location>
</feature>
<dbReference type="InterPro" id="IPR038136">
    <property type="entry name" value="CofD-like_dom_sf"/>
</dbReference>
<dbReference type="STRING" id="155417.A0A4V1XCL3"/>